<dbReference type="GO" id="GO:0016020">
    <property type="term" value="C:membrane"/>
    <property type="evidence" value="ECO:0007669"/>
    <property type="project" value="InterPro"/>
</dbReference>
<evidence type="ECO:0000256" key="3">
    <source>
        <dbReference type="ARBA" id="ARBA00022729"/>
    </source>
</evidence>
<evidence type="ECO:0000256" key="1">
    <source>
        <dbReference type="ARBA" id="ARBA00009075"/>
    </source>
</evidence>
<comment type="similarity">
    <text evidence="1">Belongs to the outer membrane porin (Opr) (TC 1.B.25) family.</text>
</comment>
<dbReference type="GO" id="GO:0015288">
    <property type="term" value="F:porin activity"/>
    <property type="evidence" value="ECO:0007669"/>
    <property type="project" value="TreeGrafter"/>
</dbReference>
<evidence type="ECO:0000313" key="6">
    <source>
        <dbReference type="Proteomes" id="UP000285286"/>
    </source>
</evidence>
<feature type="chain" id="PRO_5019366990" evidence="4">
    <location>
        <begin position="24"/>
        <end position="434"/>
    </location>
</feature>
<dbReference type="PANTHER" id="PTHR34596">
    <property type="entry name" value="CHITOPORIN"/>
    <property type="match status" value="1"/>
</dbReference>
<reference evidence="5 6" key="1">
    <citation type="submission" date="2016-10" db="EMBL/GenBank/DDBJ databases">
        <title>Comparative genome analysis of multiple Pseudomonas spp. focuses on biocontrol and plant growth promoting traits.</title>
        <authorList>
            <person name="Tao X.-Y."/>
            <person name="Taylor C.G."/>
        </authorList>
    </citation>
    <scope>NUCLEOTIDE SEQUENCE [LARGE SCALE GENOMIC DNA]</scope>
    <source>
        <strain evidence="5 6">15D11</strain>
    </source>
</reference>
<name>A0A423DSN6_9PSED</name>
<protein>
    <submittedName>
        <fullName evidence="5">Porin</fullName>
    </submittedName>
</protein>
<dbReference type="AlphaFoldDB" id="A0A423DSN6"/>
<comment type="caution">
    <text evidence="5">The sequence shown here is derived from an EMBL/GenBank/DDBJ whole genome shotgun (WGS) entry which is preliminary data.</text>
</comment>
<organism evidence="5 6">
    <name type="scientific">Pseudomonas vranovensis</name>
    <dbReference type="NCBI Taxonomy" id="321661"/>
    <lineage>
        <taxon>Bacteria</taxon>
        <taxon>Pseudomonadati</taxon>
        <taxon>Pseudomonadota</taxon>
        <taxon>Gammaproteobacteria</taxon>
        <taxon>Pseudomonadales</taxon>
        <taxon>Pseudomonadaceae</taxon>
        <taxon>Pseudomonas</taxon>
    </lineage>
</organism>
<keyword evidence="6" id="KW-1185">Reference proteome</keyword>
<dbReference type="InterPro" id="IPR023614">
    <property type="entry name" value="Porin_dom_sf"/>
</dbReference>
<evidence type="ECO:0000313" key="5">
    <source>
        <dbReference type="EMBL" id="ROL74748.1"/>
    </source>
</evidence>
<accession>A0A423DSN6</accession>
<keyword evidence="2" id="KW-0813">Transport</keyword>
<dbReference type="Proteomes" id="UP000285286">
    <property type="component" value="Unassembled WGS sequence"/>
</dbReference>
<dbReference type="STRING" id="1292031.GCA_000425805_01774"/>
<dbReference type="PANTHER" id="PTHR34596:SF2">
    <property type="entry name" value="CHITOPORIN"/>
    <property type="match status" value="1"/>
</dbReference>
<evidence type="ECO:0000256" key="4">
    <source>
        <dbReference type="SAM" id="SignalP"/>
    </source>
</evidence>
<sequence>MRVMKWSIIALAVAAGTSQLAVASSQDESKGFVEDSKLNVKTRMLYFSRDFRNVPNDEQSRVEETGLGFLGTYQSGFTQGTVGFGVDAIGMLGLKLDSGKGRAGTGQFPLGADGRSQDSFSEGGAAVKFRISDTVLKYGTQFTALPVLATDDSRLLPETVEGFLVTSKEIKGLELNAGHFTALNAQSQSYHDSIGGKNRTTGIKNPGLTQADVFGGTYAFTDTLSTSLYYSKVEDYWRKYYANVNWALPINDNQGLVFDFNIYDTKSDGKANVTAFDGDKLDNRAFSLSGAYNIGAHTFTLAYQKVTGDGDYAYGIDGGGTIFLANSIARSDFNAEDEKSYQARYDLNFAEYGVPGLSFMTRYVKGTGANVTGTDNGKEWERDIEAKYVLQEGPAKDLSLRVRQATYRSGDGVYYGSPSIDELRLIVEYPLSIL</sequence>
<feature type="signal peptide" evidence="4">
    <location>
        <begin position="1"/>
        <end position="23"/>
    </location>
</feature>
<dbReference type="Pfam" id="PF03573">
    <property type="entry name" value="OprD"/>
    <property type="match status" value="1"/>
</dbReference>
<dbReference type="RefSeq" id="WP_123565818.1">
    <property type="nucleotide sequence ID" value="NZ_CP158809.1"/>
</dbReference>
<gene>
    <name evidence="5" type="ORF">BHU25_11080</name>
</gene>
<dbReference type="InterPro" id="IPR005318">
    <property type="entry name" value="OM_porin_bac"/>
</dbReference>
<proteinExistence type="inferred from homology"/>
<keyword evidence="3 4" id="KW-0732">Signal</keyword>
<evidence type="ECO:0000256" key="2">
    <source>
        <dbReference type="ARBA" id="ARBA00022448"/>
    </source>
</evidence>
<dbReference type="EMBL" id="MOAM01000016">
    <property type="protein sequence ID" value="ROL74748.1"/>
    <property type="molecule type" value="Genomic_DNA"/>
</dbReference>
<dbReference type="Gene3D" id="2.40.160.10">
    <property type="entry name" value="Porin"/>
    <property type="match status" value="1"/>
</dbReference>